<reference evidence="1 2" key="1">
    <citation type="submission" date="2018-03" db="EMBL/GenBank/DDBJ databases">
        <title>Rhodobacter blasticus.</title>
        <authorList>
            <person name="Meyer T.E."/>
            <person name="Miller S."/>
            <person name="Lodha T."/>
            <person name="Gandham S."/>
            <person name="Chintalapati S."/>
            <person name="Chintalapati V.R."/>
        </authorList>
    </citation>
    <scope>NUCLEOTIDE SEQUENCE [LARGE SCALE GENOMIC DNA]</scope>
    <source>
        <strain evidence="1 2">DSM 2131</strain>
    </source>
</reference>
<dbReference type="AlphaFoldDB" id="A0A2T4JAB1"/>
<comment type="caution">
    <text evidence="1">The sequence shown here is derived from an EMBL/GenBank/DDBJ whole genome shotgun (WGS) entry which is preliminary data.</text>
</comment>
<protein>
    <submittedName>
        <fullName evidence="1">Uncharacterized protein</fullName>
    </submittedName>
</protein>
<evidence type="ECO:0000313" key="1">
    <source>
        <dbReference type="EMBL" id="PTE14768.1"/>
    </source>
</evidence>
<name>A0A2T4JAB1_FUSBL</name>
<accession>A0A2T4JAB1</accession>
<evidence type="ECO:0000313" key="2">
    <source>
        <dbReference type="Proteomes" id="UP000241362"/>
    </source>
</evidence>
<keyword evidence="2" id="KW-1185">Reference proteome</keyword>
<proteinExistence type="predicted"/>
<sequence>MTTVLILGSAPMAAEAAHWPRAPFDCIVAINNAHALRPDWDYHIHPWDFPADRRPVPGPGQRLITQDDFVPAQNALGGFVYAGGTMAFTALYWALHSLAPRVIAVFGCDMHYPTAGPTHFYGTGAPDPLRPDITLRSLEAKSARALVLAAQRGTALVNLSAGPSRLVFPRHPRALAHLAQPQPYDATRAAEALSREADLGYHVASGRYWEEAGRFDPAEIDRLDALWRAAATAPRLVPRAARP</sequence>
<dbReference type="EMBL" id="PZKE01000006">
    <property type="protein sequence ID" value="PTE14768.1"/>
    <property type="molecule type" value="Genomic_DNA"/>
</dbReference>
<dbReference type="Proteomes" id="UP000241362">
    <property type="component" value="Unassembled WGS sequence"/>
</dbReference>
<dbReference type="RefSeq" id="WP_107673020.1">
    <property type="nucleotide sequence ID" value="NZ_PZKE01000006.1"/>
</dbReference>
<organism evidence="1 2">
    <name type="scientific">Fuscovulum blasticum DSM 2131</name>
    <dbReference type="NCBI Taxonomy" id="1188250"/>
    <lineage>
        <taxon>Bacteria</taxon>
        <taxon>Pseudomonadati</taxon>
        <taxon>Pseudomonadota</taxon>
        <taxon>Alphaproteobacteria</taxon>
        <taxon>Rhodobacterales</taxon>
        <taxon>Paracoccaceae</taxon>
        <taxon>Pseudogemmobacter</taxon>
    </lineage>
</organism>
<gene>
    <name evidence="1" type="ORF">C5F44_08150</name>
</gene>